<dbReference type="SUPFAM" id="SSF52540">
    <property type="entry name" value="P-loop containing nucleoside triphosphate hydrolases"/>
    <property type="match status" value="1"/>
</dbReference>
<dbReference type="InterPro" id="IPR009057">
    <property type="entry name" value="Homeodomain-like_sf"/>
</dbReference>
<keyword evidence="5" id="KW-0804">Transcription</keyword>
<dbReference type="PROSITE" id="PS50045">
    <property type="entry name" value="SIGMA54_INTERACT_4"/>
    <property type="match status" value="1"/>
</dbReference>
<dbReference type="CDD" id="cd00009">
    <property type="entry name" value="AAA"/>
    <property type="match status" value="1"/>
</dbReference>
<dbReference type="PRINTS" id="PR01590">
    <property type="entry name" value="HTHFIS"/>
</dbReference>
<dbReference type="Gene3D" id="3.30.450.20">
    <property type="entry name" value="PAS domain"/>
    <property type="match status" value="1"/>
</dbReference>
<evidence type="ECO:0000313" key="8">
    <source>
        <dbReference type="Proteomes" id="UP000198870"/>
    </source>
</evidence>
<dbReference type="Pfam" id="PF01590">
    <property type="entry name" value="GAF"/>
    <property type="match status" value="1"/>
</dbReference>
<dbReference type="InterPro" id="IPR029016">
    <property type="entry name" value="GAF-like_dom_sf"/>
</dbReference>
<dbReference type="Gene3D" id="1.10.10.60">
    <property type="entry name" value="Homeodomain-like"/>
    <property type="match status" value="1"/>
</dbReference>
<dbReference type="PANTHER" id="PTHR32071:SF121">
    <property type="entry name" value="SIGMA L-DEPENDENT TRANSCRIPTIONAL REGULATOR YQIR-RELATED"/>
    <property type="match status" value="1"/>
</dbReference>
<keyword evidence="1" id="KW-0547">Nucleotide-binding</keyword>
<reference evidence="7 8" key="1">
    <citation type="submission" date="2016-10" db="EMBL/GenBank/DDBJ databases">
        <authorList>
            <person name="de Groot N.N."/>
        </authorList>
    </citation>
    <scope>NUCLEOTIDE SEQUENCE [LARGE SCALE GENOMIC DNA]</scope>
    <source>
        <strain evidence="7 8">AA1</strain>
    </source>
</reference>
<sequence length="627" mass="69543">MKQGQILGVDEMRRQIELSHRRSTVRGIDPILRNTRQALLSPAELKAKRQDNGDLLDVLLPQFEEFYNFLSPNEFVIAAVDPDGYILHIEGSSNLIENAAKRNCIPGYRWTEKDVGTTAIALCLKLESPIQLIGDEHYCRQAHGLTSSTAPVFGKDRKLIGIIAVSGPSDKAHPHTLYMVTTAARAAEQQLRVLRRNKELALNVRFLDQVIATSRTGLIIINSGKQIWRVNRRGAEILKMDNLEGQPISSLKGLKIDLDDVQTRPESWVNKESRLKINNQTLTLIHTVQLVMSPEGERLGALITFSEVKEIYRLADTIAGTRAHFTFDSLVGSCPPFVDALNLAKRAASSDTTVLLQGETGTGKELFAQAIHNLSDRSQNAFVPINCGAIPANLLESELFGYVEGTFTGASKGGKPGKFELANTGTILLDEIGDMPHKMQVKLLRVLQTGEVYRIGADKPVKINTRIIASTHVNLLEAIREGRFREDLYYRLNVFPIAIPALNKRGPEDILALSALFLAENADDPPGLSQDARDLLCSHPWPGNVRELENCMQRALHLCEGKELRPEHLSLSPAPADRPTQAGTLEEMNRKMILDTLEATAHNMARTAKILGISRATLYRKLKQYAM</sequence>
<dbReference type="AlphaFoldDB" id="A0A1G5FK63"/>
<dbReference type="STRING" id="419481.SAMN05216233_108113"/>
<dbReference type="Proteomes" id="UP000198870">
    <property type="component" value="Unassembled WGS sequence"/>
</dbReference>
<dbReference type="GO" id="GO:0006355">
    <property type="term" value="P:regulation of DNA-templated transcription"/>
    <property type="evidence" value="ECO:0007669"/>
    <property type="project" value="InterPro"/>
</dbReference>
<dbReference type="SUPFAM" id="SSF46689">
    <property type="entry name" value="Homeodomain-like"/>
    <property type="match status" value="1"/>
</dbReference>
<dbReference type="InterPro" id="IPR025662">
    <property type="entry name" value="Sigma_54_int_dom_ATP-bd_1"/>
</dbReference>
<proteinExistence type="predicted"/>
<keyword evidence="3" id="KW-0805">Transcription regulation</keyword>
<dbReference type="InterPro" id="IPR027417">
    <property type="entry name" value="P-loop_NTPase"/>
</dbReference>
<keyword evidence="8" id="KW-1185">Reference proteome</keyword>
<dbReference type="InterPro" id="IPR002078">
    <property type="entry name" value="Sigma_54_int"/>
</dbReference>
<dbReference type="Pfam" id="PF02954">
    <property type="entry name" value="HTH_8"/>
    <property type="match status" value="1"/>
</dbReference>
<dbReference type="GO" id="GO:0005524">
    <property type="term" value="F:ATP binding"/>
    <property type="evidence" value="ECO:0007669"/>
    <property type="project" value="UniProtKB-KW"/>
</dbReference>
<accession>A0A1G5FK63</accession>
<dbReference type="InterPro" id="IPR025944">
    <property type="entry name" value="Sigma_54_int_dom_CS"/>
</dbReference>
<evidence type="ECO:0000256" key="5">
    <source>
        <dbReference type="ARBA" id="ARBA00023163"/>
    </source>
</evidence>
<dbReference type="PROSITE" id="PS00688">
    <property type="entry name" value="SIGMA54_INTERACT_3"/>
    <property type="match status" value="1"/>
</dbReference>
<dbReference type="GO" id="GO:0043565">
    <property type="term" value="F:sequence-specific DNA binding"/>
    <property type="evidence" value="ECO:0007669"/>
    <property type="project" value="InterPro"/>
</dbReference>
<dbReference type="OrthoDB" id="9763792at2"/>
<dbReference type="Pfam" id="PF00158">
    <property type="entry name" value="Sigma54_activat"/>
    <property type="match status" value="1"/>
</dbReference>
<feature type="domain" description="Sigma-54 factor interaction" evidence="6">
    <location>
        <begin position="330"/>
        <end position="557"/>
    </location>
</feature>
<name>A0A1G5FK63_9BACT</name>
<evidence type="ECO:0000256" key="1">
    <source>
        <dbReference type="ARBA" id="ARBA00022741"/>
    </source>
</evidence>
<dbReference type="SMART" id="SM00382">
    <property type="entry name" value="AAA"/>
    <property type="match status" value="1"/>
</dbReference>
<gene>
    <name evidence="7" type="ORF">SAMN05216233_108113</name>
</gene>
<evidence type="ECO:0000259" key="6">
    <source>
        <dbReference type="PROSITE" id="PS50045"/>
    </source>
</evidence>
<dbReference type="RefSeq" id="WP_092210971.1">
    <property type="nucleotide sequence ID" value="NZ_FMUX01000008.1"/>
</dbReference>
<evidence type="ECO:0000256" key="2">
    <source>
        <dbReference type="ARBA" id="ARBA00022840"/>
    </source>
</evidence>
<dbReference type="EMBL" id="FMUX01000008">
    <property type="protein sequence ID" value="SCY39603.1"/>
    <property type="molecule type" value="Genomic_DNA"/>
</dbReference>
<dbReference type="Gene3D" id="1.10.8.60">
    <property type="match status" value="1"/>
</dbReference>
<evidence type="ECO:0000256" key="3">
    <source>
        <dbReference type="ARBA" id="ARBA00023015"/>
    </source>
</evidence>
<keyword evidence="2" id="KW-0067">ATP-binding</keyword>
<dbReference type="Gene3D" id="3.30.450.40">
    <property type="match status" value="1"/>
</dbReference>
<dbReference type="FunFam" id="3.40.50.300:FF:000006">
    <property type="entry name" value="DNA-binding transcriptional regulator NtrC"/>
    <property type="match status" value="1"/>
</dbReference>
<dbReference type="Gene3D" id="3.40.50.300">
    <property type="entry name" value="P-loop containing nucleotide triphosphate hydrolases"/>
    <property type="match status" value="1"/>
</dbReference>
<dbReference type="InterPro" id="IPR002197">
    <property type="entry name" value="HTH_Fis"/>
</dbReference>
<evidence type="ECO:0000256" key="4">
    <source>
        <dbReference type="ARBA" id="ARBA00023125"/>
    </source>
</evidence>
<organism evidence="7 8">
    <name type="scientific">Desulfoluna spongiiphila</name>
    <dbReference type="NCBI Taxonomy" id="419481"/>
    <lineage>
        <taxon>Bacteria</taxon>
        <taxon>Pseudomonadati</taxon>
        <taxon>Thermodesulfobacteriota</taxon>
        <taxon>Desulfobacteria</taxon>
        <taxon>Desulfobacterales</taxon>
        <taxon>Desulfolunaceae</taxon>
        <taxon>Desulfoluna</taxon>
    </lineage>
</organism>
<keyword evidence="4 7" id="KW-0238">DNA-binding</keyword>
<dbReference type="PROSITE" id="PS00676">
    <property type="entry name" value="SIGMA54_INTERACT_2"/>
    <property type="match status" value="1"/>
</dbReference>
<evidence type="ECO:0000313" key="7">
    <source>
        <dbReference type="EMBL" id="SCY39603.1"/>
    </source>
</evidence>
<dbReference type="InterPro" id="IPR025943">
    <property type="entry name" value="Sigma_54_int_dom_ATP-bd_2"/>
</dbReference>
<dbReference type="Pfam" id="PF25601">
    <property type="entry name" value="AAA_lid_14"/>
    <property type="match status" value="1"/>
</dbReference>
<dbReference type="InterPro" id="IPR058031">
    <property type="entry name" value="AAA_lid_NorR"/>
</dbReference>
<dbReference type="PANTHER" id="PTHR32071">
    <property type="entry name" value="TRANSCRIPTIONAL REGULATORY PROTEIN"/>
    <property type="match status" value="1"/>
</dbReference>
<dbReference type="PROSITE" id="PS00675">
    <property type="entry name" value="SIGMA54_INTERACT_1"/>
    <property type="match status" value="1"/>
</dbReference>
<dbReference type="InterPro" id="IPR003593">
    <property type="entry name" value="AAA+_ATPase"/>
</dbReference>
<protein>
    <submittedName>
        <fullName evidence="7">Transcriptional regulator containing PAS, AAA-type ATPase, and DNA-binding Fis domains</fullName>
    </submittedName>
</protein>
<dbReference type="InterPro" id="IPR003018">
    <property type="entry name" value="GAF"/>
</dbReference>